<feature type="compositionally biased region" description="Basic and acidic residues" evidence="7">
    <location>
        <begin position="200"/>
        <end position="209"/>
    </location>
</feature>
<dbReference type="GO" id="GO:0005634">
    <property type="term" value="C:nucleus"/>
    <property type="evidence" value="ECO:0007669"/>
    <property type="project" value="UniProtKB-SubCell"/>
</dbReference>
<feature type="region of interest" description="Disordered" evidence="7">
    <location>
        <begin position="66"/>
        <end position="212"/>
    </location>
</feature>
<evidence type="ECO:0000256" key="2">
    <source>
        <dbReference type="ARBA" id="ARBA00004496"/>
    </source>
</evidence>
<evidence type="ECO:0000313" key="9">
    <source>
        <dbReference type="EMBL" id="KAL2724549.1"/>
    </source>
</evidence>
<organism evidence="9 10">
    <name type="scientific">Vespula squamosa</name>
    <name type="common">Southern yellow jacket</name>
    <name type="synonym">Wasp</name>
    <dbReference type="NCBI Taxonomy" id="30214"/>
    <lineage>
        <taxon>Eukaryota</taxon>
        <taxon>Metazoa</taxon>
        <taxon>Ecdysozoa</taxon>
        <taxon>Arthropoda</taxon>
        <taxon>Hexapoda</taxon>
        <taxon>Insecta</taxon>
        <taxon>Pterygota</taxon>
        <taxon>Neoptera</taxon>
        <taxon>Endopterygota</taxon>
        <taxon>Hymenoptera</taxon>
        <taxon>Apocrita</taxon>
        <taxon>Aculeata</taxon>
        <taxon>Vespoidea</taxon>
        <taxon>Vespidae</taxon>
        <taxon>Vespinae</taxon>
        <taxon>Vespula</taxon>
    </lineage>
</organism>
<feature type="DNA-binding region" description="Homeobox" evidence="6">
    <location>
        <begin position="186"/>
        <end position="251"/>
    </location>
</feature>
<accession>A0ABD2AV91</accession>
<dbReference type="PANTHER" id="PTHR12268">
    <property type="entry name" value="E3 UBIQUITIN-PROTEIN LIGASE KCMF1"/>
    <property type="match status" value="1"/>
</dbReference>
<dbReference type="PANTHER" id="PTHR12268:SF14">
    <property type="entry name" value="DYSTROPHIN-1"/>
    <property type="match status" value="1"/>
</dbReference>
<keyword evidence="5" id="KW-0206">Cytoskeleton</keyword>
<keyword evidence="10" id="KW-1185">Reference proteome</keyword>
<dbReference type="Pfam" id="PF00435">
    <property type="entry name" value="Spectrin"/>
    <property type="match status" value="1"/>
</dbReference>
<evidence type="ECO:0000313" key="10">
    <source>
        <dbReference type="Proteomes" id="UP001607302"/>
    </source>
</evidence>
<keyword evidence="6" id="KW-0238">DNA-binding</keyword>
<reference evidence="9 10" key="1">
    <citation type="journal article" date="2024" name="Ann. Entomol. Soc. Am.">
        <title>Genomic analyses of the southern and eastern yellowjacket wasps (Hymenoptera: Vespidae) reveal evolutionary signatures of social life.</title>
        <authorList>
            <person name="Catto M.A."/>
            <person name="Caine P.B."/>
            <person name="Orr S.E."/>
            <person name="Hunt B.G."/>
            <person name="Goodisman M.A.D."/>
        </authorList>
    </citation>
    <scope>NUCLEOTIDE SEQUENCE [LARGE SCALE GENOMIC DNA]</scope>
    <source>
        <strain evidence="9">233</strain>
        <tissue evidence="9">Head and thorax</tissue>
    </source>
</reference>
<keyword evidence="4" id="KW-0106">Calcium</keyword>
<dbReference type="GO" id="GO:0003677">
    <property type="term" value="F:DNA binding"/>
    <property type="evidence" value="ECO:0007669"/>
    <property type="project" value="UniProtKB-UniRule"/>
</dbReference>
<feature type="compositionally biased region" description="Low complexity" evidence="7">
    <location>
        <begin position="103"/>
        <end position="119"/>
    </location>
</feature>
<dbReference type="Proteomes" id="UP001607302">
    <property type="component" value="Unassembled WGS sequence"/>
</dbReference>
<feature type="region of interest" description="Disordered" evidence="7">
    <location>
        <begin position="1"/>
        <end position="25"/>
    </location>
</feature>
<comment type="subcellular location">
    <subcellularLocation>
        <location evidence="1">Cell membrane</location>
        <topology evidence="1">Peripheral membrane protein</topology>
        <orientation evidence="1">Cytoplasmic side</orientation>
    </subcellularLocation>
    <subcellularLocation>
        <location evidence="2">Cytoplasm</location>
    </subcellularLocation>
    <subcellularLocation>
        <location evidence="6">Nucleus</location>
    </subcellularLocation>
</comment>
<protein>
    <submittedName>
        <fullName evidence="9">Nesprin-2-like</fullName>
    </submittedName>
</protein>
<feature type="compositionally biased region" description="Low complexity" evidence="7">
    <location>
        <begin position="147"/>
        <end position="160"/>
    </location>
</feature>
<sequence length="466" mass="51640">MSQHRRGSVHGASPVPGHPPANNLPISAHEIQTRGIPLPGMVPSRSIHGSPMHGNPIHGFVNPLGPAGIVHPPPTHPTALVSGISHRPGETAHQGSDKVVQQGPTSSSSGSPYSSHGSPMRTPMSSGHGTPQDSPHVTRHRRDSEHSGSSPPIGGVSSRRGSTDVIIGPPSIQEGHHHPSGSPGARARRRSDYSPHQVTKLREHWDETNSKVMQRKTQLDAMLGDSQRYEAKRNEVEVWLARMETRLERMRAVGHTADVLEAQLREQKSFHAELHQYKHHIELFNQLTQKLIAVYQQDDTTRVKKMTETINQRYNNLNTSIINRGKLLHSAMNSLHNFDRSLDKFLAWLSEAESSMEGLEAEADRLGGRRDQGALRRPQHQLKVRRIYVQTLSYVFSFSFALVVKSSSFMHPTTAFEIRIEDRGVVNRDRIKSTSCLGTVLAAKSSVYETLIAESSLDQLIFAIAQ</sequence>
<dbReference type="AlphaFoldDB" id="A0ABD2AV91"/>
<feature type="compositionally biased region" description="Polar residues" evidence="7">
    <location>
        <begin position="123"/>
        <end position="135"/>
    </location>
</feature>
<dbReference type="GO" id="GO:0005737">
    <property type="term" value="C:cytoplasm"/>
    <property type="evidence" value="ECO:0007669"/>
    <property type="project" value="UniProtKB-ARBA"/>
</dbReference>
<gene>
    <name evidence="9" type="ORF">V1478_009062</name>
</gene>
<evidence type="ECO:0000256" key="6">
    <source>
        <dbReference type="PROSITE-ProRule" id="PRU00108"/>
    </source>
</evidence>
<keyword evidence="6" id="KW-0539">Nucleus</keyword>
<evidence type="ECO:0000256" key="7">
    <source>
        <dbReference type="SAM" id="MobiDB-lite"/>
    </source>
</evidence>
<dbReference type="InterPro" id="IPR018159">
    <property type="entry name" value="Spectrin/alpha-actinin"/>
</dbReference>
<evidence type="ECO:0000256" key="5">
    <source>
        <dbReference type="ARBA" id="ARBA00023212"/>
    </source>
</evidence>
<dbReference type="InterPro" id="IPR002017">
    <property type="entry name" value="Spectrin_repeat"/>
</dbReference>
<dbReference type="SUPFAM" id="SSF46966">
    <property type="entry name" value="Spectrin repeat"/>
    <property type="match status" value="1"/>
</dbReference>
<dbReference type="EMBL" id="JAUDFV010000139">
    <property type="protein sequence ID" value="KAL2724549.1"/>
    <property type="molecule type" value="Genomic_DNA"/>
</dbReference>
<evidence type="ECO:0000256" key="1">
    <source>
        <dbReference type="ARBA" id="ARBA00004413"/>
    </source>
</evidence>
<dbReference type="Gene3D" id="1.20.58.60">
    <property type="match status" value="1"/>
</dbReference>
<dbReference type="InterPro" id="IPR050774">
    <property type="entry name" value="KCMF1/Dystrophin"/>
</dbReference>
<dbReference type="PROSITE" id="PS50071">
    <property type="entry name" value="HOMEOBOX_2"/>
    <property type="match status" value="1"/>
</dbReference>
<proteinExistence type="predicted"/>
<comment type="caution">
    <text evidence="9">The sequence shown here is derived from an EMBL/GenBank/DDBJ whole genome shotgun (WGS) entry which is preliminary data.</text>
</comment>
<keyword evidence="3" id="KW-0963">Cytoplasm</keyword>
<keyword evidence="6" id="KW-0371">Homeobox</keyword>
<dbReference type="CDD" id="cd00176">
    <property type="entry name" value="SPEC"/>
    <property type="match status" value="1"/>
</dbReference>
<evidence type="ECO:0000259" key="8">
    <source>
        <dbReference type="PROSITE" id="PS50071"/>
    </source>
</evidence>
<name>A0ABD2AV91_VESSQ</name>
<feature type="domain" description="Homeobox" evidence="8">
    <location>
        <begin position="184"/>
        <end position="250"/>
    </location>
</feature>
<dbReference type="InterPro" id="IPR001356">
    <property type="entry name" value="HD"/>
</dbReference>
<evidence type="ECO:0000256" key="4">
    <source>
        <dbReference type="ARBA" id="ARBA00022837"/>
    </source>
</evidence>
<evidence type="ECO:0000256" key="3">
    <source>
        <dbReference type="ARBA" id="ARBA00022490"/>
    </source>
</evidence>
<dbReference type="SMART" id="SM00150">
    <property type="entry name" value="SPEC"/>
    <property type="match status" value="1"/>
</dbReference>